<proteinExistence type="predicted"/>
<organism evidence="6 7">
    <name type="scientific">Gilliamella apicola</name>
    <dbReference type="NCBI Taxonomy" id="1196095"/>
    <lineage>
        <taxon>Bacteria</taxon>
        <taxon>Pseudomonadati</taxon>
        <taxon>Pseudomonadota</taxon>
        <taxon>Gammaproteobacteria</taxon>
        <taxon>Orbales</taxon>
        <taxon>Orbaceae</taxon>
        <taxon>Gilliamella</taxon>
    </lineage>
</organism>
<keyword evidence="7" id="KW-1185">Reference proteome</keyword>
<evidence type="ECO:0000256" key="4">
    <source>
        <dbReference type="ARBA" id="ARBA00023163"/>
    </source>
</evidence>
<protein>
    <submittedName>
        <fullName evidence="6">LacI family transcriptional regulator</fullName>
    </submittedName>
</protein>
<dbReference type="GO" id="GO:0055085">
    <property type="term" value="P:transmembrane transport"/>
    <property type="evidence" value="ECO:0007669"/>
    <property type="project" value="UniProtKB-ARBA"/>
</dbReference>
<dbReference type="GO" id="GO:0003700">
    <property type="term" value="F:DNA-binding transcription factor activity"/>
    <property type="evidence" value="ECO:0007669"/>
    <property type="project" value="TreeGrafter"/>
</dbReference>
<feature type="domain" description="HTH lacI-type" evidence="5">
    <location>
        <begin position="3"/>
        <end position="60"/>
    </location>
</feature>
<accession>A0A2V4DXN0</accession>
<dbReference type="InterPro" id="IPR028082">
    <property type="entry name" value="Peripla_BP_I"/>
</dbReference>
<dbReference type="PROSITE" id="PS50932">
    <property type="entry name" value="HTH_LACI_2"/>
    <property type="match status" value="1"/>
</dbReference>
<gene>
    <name evidence="6" type="ORF">DKK70_15695</name>
</gene>
<dbReference type="Gene3D" id="1.10.260.40">
    <property type="entry name" value="lambda repressor-like DNA-binding domains"/>
    <property type="match status" value="1"/>
</dbReference>
<dbReference type="PANTHER" id="PTHR30146">
    <property type="entry name" value="LACI-RELATED TRANSCRIPTIONAL REPRESSOR"/>
    <property type="match status" value="1"/>
</dbReference>
<dbReference type="GO" id="GO:0000976">
    <property type="term" value="F:transcription cis-regulatory region binding"/>
    <property type="evidence" value="ECO:0007669"/>
    <property type="project" value="TreeGrafter"/>
</dbReference>
<dbReference type="OrthoDB" id="7055227at2"/>
<dbReference type="CDD" id="cd06274">
    <property type="entry name" value="PBP1_FruR"/>
    <property type="match status" value="1"/>
</dbReference>
<sequence length="334" mass="37863">MAKTVEQISSALNLSITTVRLVLNGQAERYRISQKTQKKIQDYVNKYGYTINHIARSLKLNKTETLGLIVPNLSNPFFSSLAESMELSCRSKGYRLMICCTHNDPEHEKKLLASLEERNVDGIFVVPVTEETQMYHIKTSNKPIVFLDRDFAQNDSSWVVSDNFESGYALTSSMFKLIQKPIVFFAGAPILPPVKERIAGFISAMVENGIDKKDCEVFYSQTDLVNDGELLMKEYIETHNDIPQNFIASSLPILEGIISFLRQHLGYIPDSLNIGAFDEHIMLNFLANNIWSMKQNDKDIAENAIAIMNNKILGEKSSDQIKIKTEIISRLKKK</sequence>
<dbReference type="AlphaFoldDB" id="A0A2V4DXN0"/>
<dbReference type="PANTHER" id="PTHR30146:SF45">
    <property type="entry name" value="CATABOLITE REPRESSOR_ACTIVATOR"/>
    <property type="match status" value="1"/>
</dbReference>
<name>A0A2V4DXN0_9GAMM</name>
<evidence type="ECO:0000256" key="3">
    <source>
        <dbReference type="ARBA" id="ARBA00023125"/>
    </source>
</evidence>
<comment type="caution">
    <text evidence="6">The sequence shown here is derived from an EMBL/GenBank/DDBJ whole genome shotgun (WGS) entry which is preliminary data.</text>
</comment>
<evidence type="ECO:0000259" key="5">
    <source>
        <dbReference type="PROSITE" id="PS50932"/>
    </source>
</evidence>
<dbReference type="SUPFAM" id="SSF53822">
    <property type="entry name" value="Periplasmic binding protein-like I"/>
    <property type="match status" value="1"/>
</dbReference>
<dbReference type="InterPro" id="IPR010982">
    <property type="entry name" value="Lambda_DNA-bd_dom_sf"/>
</dbReference>
<dbReference type="Pfam" id="PF13407">
    <property type="entry name" value="Peripla_BP_4"/>
    <property type="match status" value="1"/>
</dbReference>
<evidence type="ECO:0000256" key="1">
    <source>
        <dbReference type="ARBA" id="ARBA00022491"/>
    </source>
</evidence>
<keyword evidence="1" id="KW-0678">Repressor</keyword>
<keyword evidence="4" id="KW-0804">Transcription</keyword>
<dbReference type="InterPro" id="IPR000843">
    <property type="entry name" value="HTH_LacI"/>
</dbReference>
<dbReference type="Gene3D" id="3.40.50.2300">
    <property type="match status" value="2"/>
</dbReference>
<dbReference type="SUPFAM" id="SSF47413">
    <property type="entry name" value="lambda repressor-like DNA-binding domains"/>
    <property type="match status" value="1"/>
</dbReference>
<dbReference type="RefSeq" id="WP_110434819.1">
    <property type="nucleotide sequence ID" value="NZ_QGLR01000018.1"/>
</dbReference>
<keyword evidence="3" id="KW-0238">DNA-binding</keyword>
<evidence type="ECO:0000313" key="7">
    <source>
        <dbReference type="Proteomes" id="UP000247932"/>
    </source>
</evidence>
<evidence type="ECO:0000313" key="6">
    <source>
        <dbReference type="EMBL" id="PXZ03661.1"/>
    </source>
</evidence>
<evidence type="ECO:0000256" key="2">
    <source>
        <dbReference type="ARBA" id="ARBA00023015"/>
    </source>
</evidence>
<dbReference type="InterPro" id="IPR025997">
    <property type="entry name" value="SBP_2_dom"/>
</dbReference>
<dbReference type="CDD" id="cd01392">
    <property type="entry name" value="HTH_LacI"/>
    <property type="match status" value="1"/>
</dbReference>
<dbReference type="EMBL" id="QGLR01000018">
    <property type="protein sequence ID" value="PXZ03661.1"/>
    <property type="molecule type" value="Genomic_DNA"/>
</dbReference>
<dbReference type="SMART" id="SM00354">
    <property type="entry name" value="HTH_LACI"/>
    <property type="match status" value="1"/>
</dbReference>
<dbReference type="Proteomes" id="UP000247932">
    <property type="component" value="Unassembled WGS sequence"/>
</dbReference>
<reference evidence="6 7" key="1">
    <citation type="submission" date="2018-05" db="EMBL/GenBank/DDBJ databases">
        <title>Reference genomes for bee gut microbiota database.</title>
        <authorList>
            <person name="Ellegaard K.M."/>
        </authorList>
    </citation>
    <scope>NUCLEOTIDE SEQUENCE [LARGE SCALE GENOMIC DNA]</scope>
    <source>
        <strain evidence="6 7">ESL0182</strain>
    </source>
</reference>
<keyword evidence="2" id="KW-0805">Transcription regulation</keyword>